<dbReference type="InterPro" id="IPR016565">
    <property type="entry name" value="Proteasome_assmbl_chp_1"/>
</dbReference>
<protein>
    <recommendedName>
        <fullName evidence="2">Proteasome assembly chaperone 1</fullName>
    </recommendedName>
</protein>
<dbReference type="GO" id="GO:0080129">
    <property type="term" value="P:proteasome core complex assembly"/>
    <property type="evidence" value="ECO:0007669"/>
    <property type="project" value="TreeGrafter"/>
</dbReference>
<comment type="similarity">
    <text evidence="1">Belongs to the PSMG1 family.</text>
</comment>
<dbReference type="RefSeq" id="XP_034253296.1">
    <property type="nucleotide sequence ID" value="XM_034397405.1"/>
</dbReference>
<gene>
    <name evidence="5" type="primary">LOC117652461</name>
</gene>
<dbReference type="OrthoDB" id="17536at2759"/>
<sequence>MALFGEVVEPVSRSLYVDESSDEEDAQEESLAKTGTIQWVDEASSSIDTLLIFHGRLAADFLLKILHGTKSTKAGHLKERLFGKPSKEPNILLYKLSNNIYGCLCPSIDIASSNGALDKLIPVFNSCKQLVIIATVPAPFYKGNDPTLDLPPAFMRMLYTSTCDSHHAVAPLLEPPNMVSGIPASILNWCEIFKKPGCLFVCYSDSHHLDSISAEPMVTICSNVFEGLFEPQVLTFQSAAHEPTSNLYM</sequence>
<dbReference type="GO" id="GO:0005783">
    <property type="term" value="C:endoplasmic reticulum"/>
    <property type="evidence" value="ECO:0007669"/>
    <property type="project" value="InterPro"/>
</dbReference>
<organism evidence="5">
    <name type="scientific">Thrips palmi</name>
    <name type="common">Melon thrips</name>
    <dbReference type="NCBI Taxonomy" id="161013"/>
    <lineage>
        <taxon>Eukaryota</taxon>
        <taxon>Metazoa</taxon>
        <taxon>Ecdysozoa</taxon>
        <taxon>Arthropoda</taxon>
        <taxon>Hexapoda</taxon>
        <taxon>Insecta</taxon>
        <taxon>Pterygota</taxon>
        <taxon>Neoptera</taxon>
        <taxon>Paraneoptera</taxon>
        <taxon>Thysanoptera</taxon>
        <taxon>Terebrantia</taxon>
        <taxon>Thripoidea</taxon>
        <taxon>Thripidae</taxon>
        <taxon>Thrips</taxon>
    </lineage>
</organism>
<dbReference type="Pfam" id="PF16094">
    <property type="entry name" value="PAC1"/>
    <property type="match status" value="1"/>
</dbReference>
<dbReference type="Proteomes" id="UP000515158">
    <property type="component" value="Unplaced"/>
</dbReference>
<keyword evidence="4" id="KW-1185">Reference proteome</keyword>
<reference evidence="5" key="1">
    <citation type="submission" date="2025-08" db="UniProtKB">
        <authorList>
            <consortium name="RefSeq"/>
        </authorList>
    </citation>
    <scope>IDENTIFICATION</scope>
    <source>
        <tissue evidence="5">Total insect</tissue>
    </source>
</reference>
<dbReference type="GO" id="GO:0070628">
    <property type="term" value="F:proteasome binding"/>
    <property type="evidence" value="ECO:0007669"/>
    <property type="project" value="TreeGrafter"/>
</dbReference>
<dbReference type="KEGG" id="tpal:117652461"/>
<evidence type="ECO:0000256" key="2">
    <source>
        <dbReference type="ARBA" id="ARBA00019180"/>
    </source>
</evidence>
<dbReference type="InParanoid" id="A0A6P9ABC8"/>
<evidence type="ECO:0000256" key="3">
    <source>
        <dbReference type="ARBA" id="ARBA00023186"/>
    </source>
</evidence>
<keyword evidence="5" id="KW-0647">Proteasome</keyword>
<dbReference type="GO" id="GO:0000502">
    <property type="term" value="C:proteasome complex"/>
    <property type="evidence" value="ECO:0007669"/>
    <property type="project" value="UniProtKB-KW"/>
</dbReference>
<evidence type="ECO:0000313" key="5">
    <source>
        <dbReference type="RefSeq" id="XP_034253296.1"/>
    </source>
</evidence>
<name>A0A6P9ABC8_THRPL</name>
<dbReference type="CTD" id="8624"/>
<evidence type="ECO:0000256" key="1">
    <source>
        <dbReference type="ARBA" id="ARBA00005261"/>
    </source>
</evidence>
<dbReference type="AlphaFoldDB" id="A0A6P9ABC8"/>
<evidence type="ECO:0000313" key="4">
    <source>
        <dbReference type="Proteomes" id="UP000515158"/>
    </source>
</evidence>
<proteinExistence type="inferred from homology"/>
<dbReference type="PANTHER" id="PTHR15069:SF1">
    <property type="entry name" value="PROTEASOME ASSEMBLY CHAPERONE 1"/>
    <property type="match status" value="1"/>
</dbReference>
<accession>A0A6P9ABC8</accession>
<dbReference type="GeneID" id="117652461"/>
<dbReference type="PANTHER" id="PTHR15069">
    <property type="entry name" value="PROTEASOME ASSEMBLY CHAPERONE 1"/>
    <property type="match status" value="1"/>
</dbReference>
<dbReference type="FunCoup" id="A0A6P9ABC8">
    <property type="interactions" value="74"/>
</dbReference>
<keyword evidence="3" id="KW-0143">Chaperone</keyword>